<keyword evidence="2 3" id="KW-0186">Copper</keyword>
<evidence type="ECO:0000313" key="9">
    <source>
        <dbReference type="Proteomes" id="UP001527202"/>
    </source>
</evidence>
<dbReference type="PANTHER" id="PTHR12151:SF25">
    <property type="entry name" value="LINALOOL DEHYDRATASE_ISOMERASE DOMAIN-CONTAINING PROTEIN"/>
    <property type="match status" value="1"/>
</dbReference>
<evidence type="ECO:0000256" key="4">
    <source>
        <dbReference type="PIRSR" id="PIRSR603782-2"/>
    </source>
</evidence>
<evidence type="ECO:0000313" key="6">
    <source>
        <dbReference type="EMBL" id="MCY9599358.1"/>
    </source>
</evidence>
<keyword evidence="3" id="KW-0479">Metal-binding</keyword>
<evidence type="ECO:0000259" key="5">
    <source>
        <dbReference type="PROSITE" id="PS51352"/>
    </source>
</evidence>
<proteinExistence type="inferred from homology"/>
<comment type="similarity">
    <text evidence="1">Belongs to the SCO1/2 family.</text>
</comment>
<dbReference type="GO" id="GO:0046872">
    <property type="term" value="F:metal ion binding"/>
    <property type="evidence" value="ECO:0007669"/>
    <property type="project" value="UniProtKB-KW"/>
</dbReference>
<evidence type="ECO:0000256" key="1">
    <source>
        <dbReference type="ARBA" id="ARBA00010996"/>
    </source>
</evidence>
<accession>A0A410X2N6</accession>
<dbReference type="GeneID" id="95378178"/>
<dbReference type="EMBL" id="JAMDMJ010000042">
    <property type="protein sequence ID" value="MCY9599358.1"/>
    <property type="molecule type" value="Genomic_DNA"/>
</dbReference>
<dbReference type="KEGG" id="pchi:PC41400_25640"/>
<feature type="binding site" evidence="3">
    <location>
        <position position="80"/>
    </location>
    <ligand>
        <name>Cu cation</name>
        <dbReference type="ChEBI" id="CHEBI:23378"/>
    </ligand>
</feature>
<gene>
    <name evidence="6" type="ORF">M5X16_26810</name>
    <name evidence="7" type="ORF">PC41400_25640</name>
</gene>
<feature type="domain" description="Thioredoxin" evidence="5">
    <location>
        <begin position="42"/>
        <end position="209"/>
    </location>
</feature>
<feature type="binding site" evidence="3">
    <location>
        <position position="84"/>
    </location>
    <ligand>
        <name>Cu cation</name>
        <dbReference type="ChEBI" id="CHEBI:23378"/>
    </ligand>
</feature>
<dbReference type="PANTHER" id="PTHR12151">
    <property type="entry name" value="ELECTRON TRANSPORT PROTIN SCO1/SENC FAMILY MEMBER"/>
    <property type="match status" value="1"/>
</dbReference>
<dbReference type="RefSeq" id="WP_042233489.1">
    <property type="nucleotide sequence ID" value="NZ_CP026520.1"/>
</dbReference>
<keyword evidence="9" id="KW-1185">Reference proteome</keyword>
<evidence type="ECO:0000256" key="3">
    <source>
        <dbReference type="PIRSR" id="PIRSR603782-1"/>
    </source>
</evidence>
<dbReference type="SUPFAM" id="SSF52833">
    <property type="entry name" value="Thioredoxin-like"/>
    <property type="match status" value="1"/>
</dbReference>
<dbReference type="InterPro" id="IPR003782">
    <property type="entry name" value="SCO1/SenC"/>
</dbReference>
<reference evidence="6 9" key="2">
    <citation type="submission" date="2022-05" db="EMBL/GenBank/DDBJ databases">
        <title>Genome Sequencing of Bee-Associated Microbes.</title>
        <authorList>
            <person name="Dunlap C."/>
        </authorList>
    </citation>
    <scope>NUCLEOTIDE SEQUENCE [LARGE SCALE GENOMIC DNA]</scope>
    <source>
        <strain evidence="6 9">NRRL B-23120</strain>
    </source>
</reference>
<dbReference type="Proteomes" id="UP001527202">
    <property type="component" value="Unassembled WGS sequence"/>
</dbReference>
<protein>
    <submittedName>
        <fullName evidence="7">SCO family protein</fullName>
    </submittedName>
</protein>
<feature type="binding site" evidence="3">
    <location>
        <position position="171"/>
    </location>
    <ligand>
        <name>Cu cation</name>
        <dbReference type="ChEBI" id="CHEBI:23378"/>
    </ligand>
</feature>
<evidence type="ECO:0000313" key="8">
    <source>
        <dbReference type="Proteomes" id="UP000288943"/>
    </source>
</evidence>
<dbReference type="OrthoDB" id="9811998at2"/>
<dbReference type="PROSITE" id="PS51352">
    <property type="entry name" value="THIOREDOXIN_2"/>
    <property type="match status" value="1"/>
</dbReference>
<dbReference type="AlphaFoldDB" id="A0A410X2N6"/>
<dbReference type="Gene3D" id="3.40.30.10">
    <property type="entry name" value="Glutaredoxin"/>
    <property type="match status" value="1"/>
</dbReference>
<dbReference type="EMBL" id="CP026520">
    <property type="protein sequence ID" value="QAV20884.1"/>
    <property type="molecule type" value="Genomic_DNA"/>
</dbReference>
<sequence>MAGGFWAKNWFKVGITVVLLAIIASFAYKLYGQEQASAYLKDKPVGTAAPFELTDTEGKKVSSSDFDNKVKLVYFFFASCPDVCPITTNFLSKVQDEMKAQKVFADKADIVSISFDPARDTPAALKEYAIRNRADFTGWKFLTGTDEQAMAQLAKKYLVGVTKDNTGNFTHTNVILLVDKKGQIRTYYNPGRPDLDYKTIVKDIKSLSKE</sequence>
<feature type="disulfide bond" description="Redox-active" evidence="4">
    <location>
        <begin position="80"/>
        <end position="84"/>
    </location>
</feature>
<name>A0A410X2N6_9BACL</name>
<dbReference type="Proteomes" id="UP000288943">
    <property type="component" value="Chromosome"/>
</dbReference>
<dbReference type="InterPro" id="IPR036249">
    <property type="entry name" value="Thioredoxin-like_sf"/>
</dbReference>
<dbReference type="Pfam" id="PF02630">
    <property type="entry name" value="SCO1-SenC"/>
    <property type="match status" value="1"/>
</dbReference>
<keyword evidence="4" id="KW-1015">Disulfide bond</keyword>
<evidence type="ECO:0000256" key="2">
    <source>
        <dbReference type="ARBA" id="ARBA00023008"/>
    </source>
</evidence>
<evidence type="ECO:0000313" key="7">
    <source>
        <dbReference type="EMBL" id="QAV20884.1"/>
    </source>
</evidence>
<dbReference type="CDD" id="cd02968">
    <property type="entry name" value="SCO"/>
    <property type="match status" value="1"/>
</dbReference>
<dbReference type="InterPro" id="IPR013766">
    <property type="entry name" value="Thioredoxin_domain"/>
</dbReference>
<reference evidence="7 8" key="1">
    <citation type="submission" date="2018-01" db="EMBL/GenBank/DDBJ databases">
        <title>The whole genome sequencing and assembly of Paenibacillus chitinolyticus KCCM 41400 strain.</title>
        <authorList>
            <person name="Kim J.-Y."/>
            <person name="Park M.-K."/>
            <person name="Lee Y.-J."/>
            <person name="Yi H."/>
            <person name="Bahn Y.-S."/>
            <person name="Kim J.F."/>
            <person name="Lee D.-W."/>
        </authorList>
    </citation>
    <scope>NUCLEOTIDE SEQUENCE [LARGE SCALE GENOMIC DNA]</scope>
    <source>
        <strain evidence="7 8">KCCM 41400</strain>
    </source>
</reference>
<organism evidence="7 8">
    <name type="scientific">Paenibacillus chitinolyticus</name>
    <dbReference type="NCBI Taxonomy" id="79263"/>
    <lineage>
        <taxon>Bacteria</taxon>
        <taxon>Bacillati</taxon>
        <taxon>Bacillota</taxon>
        <taxon>Bacilli</taxon>
        <taxon>Bacillales</taxon>
        <taxon>Paenibacillaceae</taxon>
        <taxon>Paenibacillus</taxon>
    </lineage>
</organism>